<keyword evidence="2" id="KW-0812">Transmembrane</keyword>
<evidence type="ECO:0000313" key="3">
    <source>
        <dbReference type="EMBL" id="SAM62379.1"/>
    </source>
</evidence>
<reference evidence="5" key="1">
    <citation type="submission" date="2016-04" db="EMBL/GenBank/DDBJ databases">
        <authorList>
            <person name="Guldener U."/>
            <person name="Guldener U."/>
        </authorList>
    </citation>
    <scope>NUCLEOTIDE SEQUENCE [LARGE SCALE GENOMIC DNA]</scope>
    <source>
        <strain evidence="5">UB2112</strain>
    </source>
</reference>
<feature type="compositionally biased region" description="Basic and acidic residues" evidence="1">
    <location>
        <begin position="289"/>
        <end position="298"/>
    </location>
</feature>
<feature type="compositionally biased region" description="Polar residues" evidence="1">
    <location>
        <begin position="204"/>
        <end position="217"/>
    </location>
</feature>
<feature type="transmembrane region" description="Helical" evidence="2">
    <location>
        <begin position="134"/>
        <end position="155"/>
    </location>
</feature>
<accession>A0A1K0GZD5</accession>
<feature type="compositionally biased region" description="Polar residues" evidence="1">
    <location>
        <begin position="395"/>
        <end position="422"/>
    </location>
</feature>
<evidence type="ECO:0000313" key="6">
    <source>
        <dbReference type="Proteomes" id="UP000658997"/>
    </source>
</evidence>
<dbReference type="AlphaFoldDB" id="A0A1K0GZD5"/>
<reference evidence="4" key="3">
    <citation type="submission" date="2018-08" db="EMBL/GenBank/DDBJ databases">
        <authorList>
            <person name="Guldener U."/>
        </authorList>
    </citation>
    <scope>NUCLEOTIDE SEQUENCE</scope>
    <source>
        <strain evidence="4">UB2</strain>
    </source>
</reference>
<feature type="compositionally biased region" description="Polar residues" evidence="1">
    <location>
        <begin position="250"/>
        <end position="278"/>
    </location>
</feature>
<dbReference type="Proteomes" id="UP000179920">
    <property type="component" value="Chromosome I"/>
</dbReference>
<feature type="region of interest" description="Disordered" evidence="1">
    <location>
        <begin position="204"/>
        <end position="298"/>
    </location>
</feature>
<dbReference type="EMBL" id="ULHB01000007">
    <property type="protein sequence ID" value="SYW75487.1"/>
    <property type="molecule type" value="Genomic_DNA"/>
</dbReference>
<feature type="region of interest" description="Disordered" evidence="1">
    <location>
        <begin position="1"/>
        <end position="92"/>
    </location>
</feature>
<gene>
    <name evidence="4" type="ORF">UBRO2_00721</name>
    <name evidence="3" type="ORF">UBRO_03822</name>
</gene>
<evidence type="ECO:0000256" key="1">
    <source>
        <dbReference type="SAM" id="MobiDB-lite"/>
    </source>
</evidence>
<dbReference type="EMBL" id="LT558117">
    <property type="protein sequence ID" value="SAM62379.1"/>
    <property type="molecule type" value="Genomic_DNA"/>
</dbReference>
<organism evidence="3 5">
    <name type="scientific">Ustilago bromivora</name>
    <dbReference type="NCBI Taxonomy" id="307758"/>
    <lineage>
        <taxon>Eukaryota</taxon>
        <taxon>Fungi</taxon>
        <taxon>Dikarya</taxon>
        <taxon>Basidiomycota</taxon>
        <taxon>Ustilaginomycotina</taxon>
        <taxon>Ustilaginomycetes</taxon>
        <taxon>Ustilaginales</taxon>
        <taxon>Ustilaginaceae</taxon>
        <taxon>Ustilago</taxon>
    </lineage>
</organism>
<evidence type="ECO:0000313" key="5">
    <source>
        <dbReference type="Proteomes" id="UP000179920"/>
    </source>
</evidence>
<name>A0A1K0GZD5_9BASI</name>
<feature type="compositionally biased region" description="Basic and acidic residues" evidence="1">
    <location>
        <begin position="539"/>
        <end position="552"/>
    </location>
</feature>
<feature type="region of interest" description="Disordered" evidence="1">
    <location>
        <begin position="166"/>
        <end position="189"/>
    </location>
</feature>
<keyword evidence="2" id="KW-0472">Membrane</keyword>
<feature type="compositionally biased region" description="Basic and acidic residues" evidence="1">
    <location>
        <begin position="24"/>
        <end position="74"/>
    </location>
</feature>
<dbReference type="OrthoDB" id="2556187at2759"/>
<reference evidence="3" key="2">
    <citation type="submission" date="2016-04" db="EMBL/GenBank/DDBJ databases">
        <authorList>
            <person name="Evans L.H."/>
            <person name="Alamgir A."/>
            <person name="Owens N."/>
            <person name="Weber N.D."/>
            <person name="Virtaneva K."/>
            <person name="Barbian K."/>
            <person name="Babar A."/>
            <person name="Rosenke K."/>
        </authorList>
    </citation>
    <scope>NUCLEOTIDE SEQUENCE</scope>
    <source>
        <strain evidence="3">UB2112</strain>
    </source>
</reference>
<feature type="compositionally biased region" description="Low complexity" evidence="1">
    <location>
        <begin position="492"/>
        <end position="506"/>
    </location>
</feature>
<keyword evidence="2" id="KW-1133">Transmembrane helix</keyword>
<evidence type="ECO:0000313" key="4">
    <source>
        <dbReference type="EMBL" id="SYW75487.1"/>
    </source>
</evidence>
<proteinExistence type="predicted"/>
<feature type="region of interest" description="Disordered" evidence="1">
    <location>
        <begin position="474"/>
        <end position="552"/>
    </location>
</feature>
<feature type="compositionally biased region" description="Basic residues" evidence="1">
    <location>
        <begin position="10"/>
        <end position="23"/>
    </location>
</feature>
<sequence>MAGDSGQREARRRAQAYTRKHPRDKKDQSHHKQDHRQLSHSDQPEQHHDRPNSHGHQDAAKPQGKSDESQERKVATSQAPQPAAAVQAASPRSVPAVLPPPVANNAIPQVASPVTGATVSKAQASAGKKPTVSAMAGIALGIVVLLLMLGSVLAYKFGHRKKKGAQLRSSAGVISDPSESYSPAQGYGTGQTVEKVSGLSYGTGLQTENSVRATQGRSAEAGMEPQHLSLSMSPPRERDLIAAQGDHGQRSSLKQEGLQQSEQSEPGCQPQLQHQSSGAGPLNGGHRSSFKDGERTCEGDDDQIERCISYYMKRHTRASVKAAPVPDASVSLHGISEQNAFAQSVRNSLSRRSFRFPKTGNLFEKIRRSQIRLNDEALSKAKGEDLRISAAPAHTSDSQGISPSRYDQSSSTIPAHWRSSTKLRQDEELDNEITLGSSPHSAFEYADYYDSYLPGPHTSIRLQRPHEDIEEDGFTLPWQNNSPCRSSALSPRRSTTTVSVRQRSTSFNQGSPCWPPSEISAGNDSNDRRGRLSHVSANSHRESAEAGEVIRF</sequence>
<feature type="region of interest" description="Disordered" evidence="1">
    <location>
        <begin position="388"/>
        <end position="425"/>
    </location>
</feature>
<protein>
    <submittedName>
        <fullName evidence="3">Uncharacterized protein</fullName>
    </submittedName>
</protein>
<keyword evidence="6" id="KW-1185">Reference proteome</keyword>
<feature type="compositionally biased region" description="Low complexity" evidence="1">
    <location>
        <begin position="75"/>
        <end position="92"/>
    </location>
</feature>
<evidence type="ECO:0000256" key="2">
    <source>
        <dbReference type="SAM" id="Phobius"/>
    </source>
</evidence>
<feature type="compositionally biased region" description="Polar residues" evidence="1">
    <location>
        <begin position="477"/>
        <end position="489"/>
    </location>
</feature>
<dbReference type="Proteomes" id="UP000658997">
    <property type="component" value="Unassembled WGS sequence"/>
</dbReference>